<proteinExistence type="inferred from homology"/>
<comment type="similarity">
    <text evidence="1">Belongs to the RelE toxin family.</text>
</comment>
<evidence type="ECO:0000256" key="2">
    <source>
        <dbReference type="ARBA" id="ARBA00022649"/>
    </source>
</evidence>
<organism evidence="3 4">
    <name type="scientific">Pseudomonas gingeri</name>
    <dbReference type="NCBI Taxonomy" id="117681"/>
    <lineage>
        <taxon>Bacteria</taxon>
        <taxon>Pseudomonadati</taxon>
        <taxon>Pseudomonadota</taxon>
        <taxon>Gammaproteobacteria</taxon>
        <taxon>Pseudomonadales</taxon>
        <taxon>Pseudomonadaceae</taxon>
        <taxon>Pseudomonas</taxon>
    </lineage>
</organism>
<dbReference type="InterPro" id="IPR007712">
    <property type="entry name" value="RelE/ParE_toxin"/>
</dbReference>
<evidence type="ECO:0000313" key="3">
    <source>
        <dbReference type="EMBL" id="NWB45993.1"/>
    </source>
</evidence>
<dbReference type="Gene3D" id="3.30.2310.20">
    <property type="entry name" value="RelE-like"/>
    <property type="match status" value="1"/>
</dbReference>
<dbReference type="EMBL" id="JACAPU010000007">
    <property type="protein sequence ID" value="NWB45993.1"/>
    <property type="molecule type" value="Genomic_DNA"/>
</dbReference>
<comment type="caution">
    <text evidence="3">The sequence shown here is derived from an EMBL/GenBank/DDBJ whole genome shotgun (WGS) entry which is preliminary data.</text>
</comment>
<evidence type="ECO:0000313" key="4">
    <source>
        <dbReference type="Proteomes" id="UP000582981"/>
    </source>
</evidence>
<evidence type="ECO:0000256" key="1">
    <source>
        <dbReference type="ARBA" id="ARBA00006226"/>
    </source>
</evidence>
<dbReference type="AlphaFoldDB" id="A0A7Y7WAV0"/>
<dbReference type="PANTHER" id="PTHR33755">
    <property type="entry name" value="TOXIN PARE1-RELATED"/>
    <property type="match status" value="1"/>
</dbReference>
<dbReference type="Pfam" id="PF05016">
    <property type="entry name" value="ParE_toxin"/>
    <property type="match status" value="1"/>
</dbReference>
<dbReference type="Proteomes" id="UP000582981">
    <property type="component" value="Unassembled WGS sequence"/>
</dbReference>
<dbReference type="InterPro" id="IPR051803">
    <property type="entry name" value="TA_system_RelE-like_toxin"/>
</dbReference>
<gene>
    <name evidence="3" type="ORF">HX829_05765</name>
</gene>
<keyword evidence="2" id="KW-1277">Toxin-antitoxin system</keyword>
<name>A0A7Y7WAV0_9PSED</name>
<protein>
    <submittedName>
        <fullName evidence="3">Type II toxin-antitoxin system RelE/ParE family toxin</fullName>
    </submittedName>
</protein>
<reference evidence="3 4" key="1">
    <citation type="submission" date="2020-04" db="EMBL/GenBank/DDBJ databases">
        <title>Molecular characterization of pseudomonads from Agaricus bisporus reveal novel blotch 2 pathogens in Western Europe.</title>
        <authorList>
            <person name="Taparia T."/>
            <person name="Krijger M."/>
            <person name="Haynes E."/>
            <person name="Elpinstone J.G."/>
            <person name="Noble R."/>
            <person name="Van Der Wolf J."/>
        </authorList>
    </citation>
    <scope>NUCLEOTIDE SEQUENCE [LARGE SCALE GENOMIC DNA]</scope>
    <source>
        <strain evidence="3 4">F1001</strain>
    </source>
</reference>
<dbReference type="NCBIfam" id="TIGR02385">
    <property type="entry name" value="RelE_StbE"/>
    <property type="match status" value="1"/>
</dbReference>
<accession>A0A7Y7WAV0</accession>
<dbReference type="InterPro" id="IPR035093">
    <property type="entry name" value="RelE/ParE_toxin_dom_sf"/>
</dbReference>
<sequence>MGTTRVEWRPEARAELREILNYIADRNIVAAENLNDAIEAATSALPRHPCLYRFGRVPGTREIIVHPNYLVVYRITDFIEIVTVLHARQEYP</sequence>
<dbReference type="RefSeq" id="WP_100938954.1">
    <property type="nucleotide sequence ID" value="NZ_JACAPU010000007.1"/>
</dbReference>